<comment type="caution">
    <text evidence="2">The sequence shown here is derived from an EMBL/GenBank/DDBJ whole genome shotgun (WGS) entry which is preliminary data.</text>
</comment>
<feature type="domain" description="BTB" evidence="1">
    <location>
        <begin position="5"/>
        <end position="114"/>
    </location>
</feature>
<dbReference type="GO" id="GO:0051260">
    <property type="term" value="P:protein homooligomerization"/>
    <property type="evidence" value="ECO:0007669"/>
    <property type="project" value="InterPro"/>
</dbReference>
<dbReference type="CDD" id="cd18316">
    <property type="entry name" value="BTB_POZ_KCTD-like"/>
    <property type="match status" value="1"/>
</dbReference>
<dbReference type="Pfam" id="PF02214">
    <property type="entry name" value="BTB_2"/>
    <property type="match status" value="1"/>
</dbReference>
<dbReference type="Gene3D" id="3.30.710.10">
    <property type="entry name" value="Potassium Channel Kv1.1, Chain A"/>
    <property type="match status" value="1"/>
</dbReference>
<dbReference type="InterPro" id="IPR003131">
    <property type="entry name" value="T1-type_BTB"/>
</dbReference>
<dbReference type="Proteomes" id="UP000789375">
    <property type="component" value="Unassembled WGS sequence"/>
</dbReference>
<accession>A0A9N9E4T4</accession>
<dbReference type="AlphaFoldDB" id="A0A9N9E4T4"/>
<evidence type="ECO:0000259" key="1">
    <source>
        <dbReference type="SMART" id="SM00225"/>
    </source>
</evidence>
<dbReference type="SMART" id="SM00225">
    <property type="entry name" value="BTB"/>
    <property type="match status" value="1"/>
</dbReference>
<proteinExistence type="predicted"/>
<evidence type="ECO:0000313" key="3">
    <source>
        <dbReference type="Proteomes" id="UP000789375"/>
    </source>
</evidence>
<protein>
    <submittedName>
        <fullName evidence="2">3424_t:CDS:1</fullName>
    </submittedName>
</protein>
<dbReference type="PANTHER" id="PTHR14499">
    <property type="entry name" value="POTASSIUM CHANNEL TETRAMERIZATION DOMAIN-CONTAINING"/>
    <property type="match status" value="1"/>
</dbReference>
<reference evidence="2" key="1">
    <citation type="submission" date="2021-06" db="EMBL/GenBank/DDBJ databases">
        <authorList>
            <person name="Kallberg Y."/>
            <person name="Tangrot J."/>
            <person name="Rosling A."/>
        </authorList>
    </citation>
    <scope>NUCLEOTIDE SEQUENCE</scope>
    <source>
        <strain evidence="2">87-6 pot B 2015</strain>
    </source>
</reference>
<gene>
    <name evidence="2" type="ORF">FMOSSE_LOCUS12013</name>
</gene>
<evidence type="ECO:0000313" key="2">
    <source>
        <dbReference type="EMBL" id="CAG8662563.1"/>
    </source>
</evidence>
<dbReference type="EMBL" id="CAJVPP010005272">
    <property type="protein sequence ID" value="CAG8662563.1"/>
    <property type="molecule type" value="Genomic_DNA"/>
</dbReference>
<sequence length="302" mass="35493">MTSNDRIILNVGGIKYETKKSTIAKYPNTRLGEIFNGNHKSCLTNKNEYFIDRNGYAFRYVLEYYRTGQILWTTSNEPGGCCNGVSRKEMILEFEYYQIPNNLKQEQEQDDKEYDLNVVRDLIIKEMSNATFSSVTPLNNTRPSTIDTTQTYVPNNDGNNELIRLNRWTTFEEHGQIVDSFIIALKHVIYEIHRNFRRQVNFFFHYRLPVNENQSHNTCSSIYVDLDLDSIREIMKPFRISGYRLLELYGSDIEKKLKGDFEDTITFEIRKNTPSSPFCLTITILTPFNHQYILFKSCLVRK</sequence>
<dbReference type="InterPro" id="IPR000210">
    <property type="entry name" value="BTB/POZ_dom"/>
</dbReference>
<organism evidence="2 3">
    <name type="scientific">Funneliformis mosseae</name>
    <name type="common">Endomycorrhizal fungus</name>
    <name type="synonym">Glomus mosseae</name>
    <dbReference type="NCBI Taxonomy" id="27381"/>
    <lineage>
        <taxon>Eukaryota</taxon>
        <taxon>Fungi</taxon>
        <taxon>Fungi incertae sedis</taxon>
        <taxon>Mucoromycota</taxon>
        <taxon>Glomeromycotina</taxon>
        <taxon>Glomeromycetes</taxon>
        <taxon>Glomerales</taxon>
        <taxon>Glomeraceae</taxon>
        <taxon>Funneliformis</taxon>
    </lineage>
</organism>
<dbReference type="SUPFAM" id="SSF54695">
    <property type="entry name" value="POZ domain"/>
    <property type="match status" value="1"/>
</dbReference>
<dbReference type="PANTHER" id="PTHR14499:SF136">
    <property type="entry name" value="GH08630P"/>
    <property type="match status" value="1"/>
</dbReference>
<keyword evidence="3" id="KW-1185">Reference proteome</keyword>
<dbReference type="InterPro" id="IPR011333">
    <property type="entry name" value="SKP1/BTB/POZ_sf"/>
</dbReference>
<name>A0A9N9E4T4_FUNMO</name>